<proteinExistence type="predicted"/>
<dbReference type="AlphaFoldDB" id="A0AAV4NEY0"/>
<keyword evidence="3" id="KW-1185">Reference proteome</keyword>
<evidence type="ECO:0000313" key="3">
    <source>
        <dbReference type="Proteomes" id="UP001054837"/>
    </source>
</evidence>
<feature type="compositionally biased region" description="Low complexity" evidence="1">
    <location>
        <begin position="1"/>
        <end position="13"/>
    </location>
</feature>
<organism evidence="2 3">
    <name type="scientific">Caerostris darwini</name>
    <dbReference type="NCBI Taxonomy" id="1538125"/>
    <lineage>
        <taxon>Eukaryota</taxon>
        <taxon>Metazoa</taxon>
        <taxon>Ecdysozoa</taxon>
        <taxon>Arthropoda</taxon>
        <taxon>Chelicerata</taxon>
        <taxon>Arachnida</taxon>
        <taxon>Araneae</taxon>
        <taxon>Araneomorphae</taxon>
        <taxon>Entelegynae</taxon>
        <taxon>Araneoidea</taxon>
        <taxon>Araneidae</taxon>
        <taxon>Caerostris</taxon>
    </lineage>
</organism>
<sequence>MGGQQQAQQQQQQKKSSVGHRPKIKTHSRKKKKTARHSVARAPLPPKTNLCGKKELGCTFMASGREVSDESQECRLNRPLQATVIKDSGRKWIR</sequence>
<reference evidence="2 3" key="1">
    <citation type="submission" date="2021-06" db="EMBL/GenBank/DDBJ databases">
        <title>Caerostris darwini draft genome.</title>
        <authorList>
            <person name="Kono N."/>
            <person name="Arakawa K."/>
        </authorList>
    </citation>
    <scope>NUCLEOTIDE SEQUENCE [LARGE SCALE GENOMIC DNA]</scope>
</reference>
<evidence type="ECO:0000256" key="1">
    <source>
        <dbReference type="SAM" id="MobiDB-lite"/>
    </source>
</evidence>
<comment type="caution">
    <text evidence="2">The sequence shown here is derived from an EMBL/GenBank/DDBJ whole genome shotgun (WGS) entry which is preliminary data.</text>
</comment>
<feature type="region of interest" description="Disordered" evidence="1">
    <location>
        <begin position="1"/>
        <end position="52"/>
    </location>
</feature>
<gene>
    <name evidence="2" type="ORF">CDAR_450401</name>
</gene>
<evidence type="ECO:0000313" key="2">
    <source>
        <dbReference type="EMBL" id="GIX82860.1"/>
    </source>
</evidence>
<protein>
    <submittedName>
        <fullName evidence="2">Uncharacterized protein</fullName>
    </submittedName>
</protein>
<feature type="compositionally biased region" description="Basic residues" evidence="1">
    <location>
        <begin position="17"/>
        <end position="39"/>
    </location>
</feature>
<accession>A0AAV4NEY0</accession>
<dbReference type="Proteomes" id="UP001054837">
    <property type="component" value="Unassembled WGS sequence"/>
</dbReference>
<dbReference type="EMBL" id="BPLQ01001551">
    <property type="protein sequence ID" value="GIX82860.1"/>
    <property type="molecule type" value="Genomic_DNA"/>
</dbReference>
<name>A0AAV4NEY0_9ARAC</name>